<dbReference type="PANTHER" id="PTHR40099:SF1">
    <property type="entry name" value="ACETOLACTATE SYNTHASE, SMALL SUBUNIT"/>
    <property type="match status" value="1"/>
</dbReference>
<dbReference type="SUPFAM" id="SSF55021">
    <property type="entry name" value="ACT-like"/>
    <property type="match status" value="2"/>
</dbReference>
<reference evidence="2" key="1">
    <citation type="submission" date="2016-04" db="EMBL/GenBank/DDBJ databases">
        <authorList>
            <person name="Evans L.H."/>
            <person name="Alamgir A."/>
            <person name="Owens N."/>
            <person name="Weber N.D."/>
            <person name="Virtaneva K."/>
            <person name="Barbian K."/>
            <person name="Babar A."/>
            <person name="Rosenke K."/>
        </authorList>
    </citation>
    <scope>NUCLEOTIDE SEQUENCE</scope>
    <source>
        <strain evidence="2">86-1</strain>
    </source>
</reference>
<dbReference type="RefSeq" id="WP_296943924.1">
    <property type="nucleotide sequence ID" value="NZ_LT599032.1"/>
</dbReference>
<feature type="domain" description="ACT" evidence="1">
    <location>
        <begin position="71"/>
        <end position="141"/>
    </location>
</feature>
<name>A0A212K3J0_9BACT</name>
<dbReference type="AlphaFoldDB" id="A0A212K3J0"/>
<dbReference type="InterPro" id="IPR045865">
    <property type="entry name" value="ACT-like_dom_sf"/>
</dbReference>
<dbReference type="CDD" id="cd04908">
    <property type="entry name" value="ACT_Bt0572_1"/>
    <property type="match status" value="1"/>
</dbReference>
<dbReference type="PANTHER" id="PTHR40099">
    <property type="entry name" value="ACETOLACTATE SYNTHASE, SMALL SUBUNIT"/>
    <property type="match status" value="1"/>
</dbReference>
<evidence type="ECO:0000313" key="2">
    <source>
        <dbReference type="EMBL" id="SBW06158.1"/>
    </source>
</evidence>
<dbReference type="Gene3D" id="3.30.2130.10">
    <property type="entry name" value="VC0802-like"/>
    <property type="match status" value="1"/>
</dbReference>
<accession>A0A212K3J0</accession>
<dbReference type="PROSITE" id="PS51671">
    <property type="entry name" value="ACT"/>
    <property type="match status" value="1"/>
</dbReference>
<dbReference type="CDD" id="cd04882">
    <property type="entry name" value="ACT_Bt0572_2"/>
    <property type="match status" value="1"/>
</dbReference>
<organism evidence="2">
    <name type="scientific">uncultured Dysgonomonas sp</name>
    <dbReference type="NCBI Taxonomy" id="206096"/>
    <lineage>
        <taxon>Bacteria</taxon>
        <taxon>Pseudomonadati</taxon>
        <taxon>Bacteroidota</taxon>
        <taxon>Bacteroidia</taxon>
        <taxon>Bacteroidales</taxon>
        <taxon>Dysgonomonadaceae</taxon>
        <taxon>Dysgonomonas</taxon>
        <taxon>environmental samples</taxon>
    </lineage>
</organism>
<dbReference type="InterPro" id="IPR045739">
    <property type="entry name" value="ACT_dom_pair"/>
</dbReference>
<dbReference type="EMBL" id="FLUM01000003">
    <property type="protein sequence ID" value="SBW06158.1"/>
    <property type="molecule type" value="Genomic_DNA"/>
</dbReference>
<dbReference type="InterPro" id="IPR002912">
    <property type="entry name" value="ACT_dom"/>
</dbReference>
<sequence length="141" mass="15501">MTIKQLSIFVENKTGRLNEVAHILGRNGVNMKAFSLAESADFGILRLIVSDVDLAVKVLKEAHLGVSVNDVLCLSCPNTPGSLATILEYLAKEDVFIEYMYAFSNGERANVVIRPTDIKKCIEILTANNCELLNQDKIKGC</sequence>
<protein>
    <recommendedName>
        <fullName evidence="1">ACT domain-containing protein</fullName>
    </recommendedName>
</protein>
<gene>
    <name evidence="2" type="ORF">KL86DYS1_31300</name>
</gene>
<proteinExistence type="predicted"/>
<evidence type="ECO:0000259" key="1">
    <source>
        <dbReference type="PROSITE" id="PS51671"/>
    </source>
</evidence>
<dbReference type="Pfam" id="PF19571">
    <property type="entry name" value="ACT_8"/>
    <property type="match status" value="1"/>
</dbReference>